<accession>A0A073AUM3</accession>
<dbReference type="GO" id="GO:0007155">
    <property type="term" value="P:cell adhesion"/>
    <property type="evidence" value="ECO:0007669"/>
    <property type="project" value="InterPro"/>
</dbReference>
<dbReference type="PANTHER" id="PTHR42953:SF1">
    <property type="entry name" value="METAL-BINDING PROTEIN HI_0362-RELATED"/>
    <property type="match status" value="1"/>
</dbReference>
<dbReference type="PRINTS" id="PR00691">
    <property type="entry name" value="ADHESINB"/>
</dbReference>
<dbReference type="GO" id="GO:0030313">
    <property type="term" value="C:cell envelope"/>
    <property type="evidence" value="ECO:0007669"/>
    <property type="project" value="UniProtKB-SubCell"/>
</dbReference>
<dbReference type="AlphaFoldDB" id="A0A073AUM3"/>
<dbReference type="Gene3D" id="3.40.50.1980">
    <property type="entry name" value="Nitrogenase molybdenum iron protein domain"/>
    <property type="match status" value="2"/>
</dbReference>
<dbReference type="PRINTS" id="PR00690">
    <property type="entry name" value="ADHESNFAMILY"/>
</dbReference>
<dbReference type="Pfam" id="PF01297">
    <property type="entry name" value="ZnuA"/>
    <property type="match status" value="1"/>
</dbReference>
<keyword evidence="4" id="KW-0732">Signal</keyword>
<dbReference type="InterPro" id="IPR006127">
    <property type="entry name" value="ZnuA-like"/>
</dbReference>
<dbReference type="eggNOG" id="COG0803">
    <property type="taxonomic scope" value="Bacteria"/>
</dbReference>
<dbReference type="Proteomes" id="UP000031419">
    <property type="component" value="Unassembled WGS sequence"/>
</dbReference>
<name>A0A073AUM3_9PSEU</name>
<dbReference type="EMBL" id="JNVU01000038">
    <property type="protein sequence ID" value="KEI43493.1"/>
    <property type="molecule type" value="Genomic_DNA"/>
</dbReference>
<evidence type="ECO:0000256" key="1">
    <source>
        <dbReference type="ARBA" id="ARBA00004196"/>
    </source>
</evidence>
<dbReference type="STRING" id="28042.GU90_15720"/>
<organism evidence="6 7">
    <name type="scientific">Saccharopolyspora rectivirgula</name>
    <dbReference type="NCBI Taxonomy" id="28042"/>
    <lineage>
        <taxon>Bacteria</taxon>
        <taxon>Bacillati</taxon>
        <taxon>Actinomycetota</taxon>
        <taxon>Actinomycetes</taxon>
        <taxon>Pseudonocardiales</taxon>
        <taxon>Pseudonocardiaceae</taxon>
        <taxon>Saccharopolyspora</taxon>
    </lineage>
</organism>
<dbReference type="GO" id="GO:0046872">
    <property type="term" value="F:metal ion binding"/>
    <property type="evidence" value="ECO:0007669"/>
    <property type="project" value="UniProtKB-KW"/>
</dbReference>
<dbReference type="InterPro" id="IPR050492">
    <property type="entry name" value="Bact_metal-bind_prot9"/>
</dbReference>
<evidence type="ECO:0000256" key="4">
    <source>
        <dbReference type="ARBA" id="ARBA00022729"/>
    </source>
</evidence>
<dbReference type="PANTHER" id="PTHR42953">
    <property type="entry name" value="HIGH-AFFINITY ZINC UPTAKE SYSTEM PROTEIN ZNUA-RELATED"/>
    <property type="match status" value="1"/>
</dbReference>
<dbReference type="SUPFAM" id="SSF53807">
    <property type="entry name" value="Helical backbone' metal receptor"/>
    <property type="match status" value="1"/>
</dbReference>
<evidence type="ECO:0000313" key="6">
    <source>
        <dbReference type="EMBL" id="KEI43493.1"/>
    </source>
</evidence>
<comment type="subcellular location">
    <subcellularLocation>
        <location evidence="1">Cell envelope</location>
    </subcellularLocation>
</comment>
<sequence length="296" mass="31560">MLSGLAAAGIALTACGGPPAADSDGKIDVVASTTVWGDVVREIGGDSVDVESIISDPAADPHSYESTPQDAARISDADLVVYNGGGYDEFIEQTISASGQDKPTIAAVPEEAGGHDHGHEHDHSGNEHVWYDLDLLPETAQRIADELGRLQPENAERFQQQAAAFRDRIGALQRKVADIAAAHGGEPVLVTDPIAHYLIESTELNDITPQSFVRAVEAESDPSAAAVAEIHNAIESGQARLLIYNPQTESPVTRNVRTAAEQKQLPIVEMTETLPEGQTYLQWMDAQISALQNALD</sequence>
<evidence type="ECO:0000256" key="5">
    <source>
        <dbReference type="RuleBase" id="RU003512"/>
    </source>
</evidence>
<comment type="caution">
    <text evidence="6">The sequence shown here is derived from an EMBL/GenBank/DDBJ whole genome shotgun (WGS) entry which is preliminary data.</text>
</comment>
<comment type="similarity">
    <text evidence="5">Belongs to the bacterial solute-binding protein 9 family.</text>
</comment>
<evidence type="ECO:0000256" key="2">
    <source>
        <dbReference type="ARBA" id="ARBA00022448"/>
    </source>
</evidence>
<dbReference type="InterPro" id="IPR006128">
    <property type="entry name" value="Lipoprotein_PsaA-like"/>
</dbReference>
<evidence type="ECO:0000313" key="7">
    <source>
        <dbReference type="Proteomes" id="UP000031419"/>
    </source>
</evidence>
<reference evidence="6 7" key="1">
    <citation type="submission" date="2014-06" db="EMBL/GenBank/DDBJ databases">
        <title>Saccharopolyspora rectivirgula DSM-43113 Genome sequencing.</title>
        <authorList>
            <person name="Barrera C."/>
            <person name="Millon L."/>
            <person name="Rognon B."/>
            <person name="Zaugg C."/>
            <person name="Monod M."/>
        </authorList>
    </citation>
    <scope>NUCLEOTIDE SEQUENCE [LARGE SCALE GENOMIC DNA]</scope>
    <source>
        <strain evidence="6 7">DSM 43113</strain>
    </source>
</reference>
<proteinExistence type="inferred from homology"/>
<dbReference type="GO" id="GO:0030001">
    <property type="term" value="P:metal ion transport"/>
    <property type="evidence" value="ECO:0007669"/>
    <property type="project" value="InterPro"/>
</dbReference>
<keyword evidence="2 5" id="KW-0813">Transport</keyword>
<keyword evidence="7" id="KW-1185">Reference proteome</keyword>
<dbReference type="InterPro" id="IPR006129">
    <property type="entry name" value="AdhesinB"/>
</dbReference>
<protein>
    <submittedName>
        <fullName evidence="6">ABC transporter</fullName>
    </submittedName>
</protein>
<gene>
    <name evidence="6" type="ORF">GU90_15720</name>
</gene>
<evidence type="ECO:0000256" key="3">
    <source>
        <dbReference type="ARBA" id="ARBA00022723"/>
    </source>
</evidence>
<keyword evidence="3" id="KW-0479">Metal-binding</keyword>